<evidence type="ECO:0000313" key="8">
    <source>
        <dbReference type="Proteomes" id="UP001230685"/>
    </source>
</evidence>
<evidence type="ECO:0000259" key="6">
    <source>
        <dbReference type="PROSITE" id="PS51352"/>
    </source>
</evidence>
<keyword evidence="8" id="KW-1185">Reference proteome</keyword>
<dbReference type="Gene3D" id="3.40.30.10">
    <property type="entry name" value="Glutaredoxin"/>
    <property type="match status" value="1"/>
</dbReference>
<feature type="chain" id="PRO_5045684603" evidence="5">
    <location>
        <begin position="27"/>
        <end position="233"/>
    </location>
</feature>
<dbReference type="InterPro" id="IPR001853">
    <property type="entry name" value="DSBA-like_thioredoxin_dom"/>
</dbReference>
<evidence type="ECO:0000256" key="5">
    <source>
        <dbReference type="SAM" id="SignalP"/>
    </source>
</evidence>
<evidence type="ECO:0000256" key="2">
    <source>
        <dbReference type="ARBA" id="ARBA00023002"/>
    </source>
</evidence>
<dbReference type="PROSITE" id="PS00194">
    <property type="entry name" value="THIOREDOXIN_1"/>
    <property type="match status" value="1"/>
</dbReference>
<organism evidence="7 8">
    <name type="scientific">Sphingomonas aurea</name>
    <dbReference type="NCBI Taxonomy" id="3063994"/>
    <lineage>
        <taxon>Bacteria</taxon>
        <taxon>Pseudomonadati</taxon>
        <taxon>Pseudomonadota</taxon>
        <taxon>Alphaproteobacteria</taxon>
        <taxon>Sphingomonadales</taxon>
        <taxon>Sphingomonadaceae</taxon>
        <taxon>Sphingomonas</taxon>
    </lineage>
</organism>
<dbReference type="InterPro" id="IPR041205">
    <property type="entry name" value="ScsC_N"/>
</dbReference>
<proteinExistence type="predicted"/>
<keyword evidence="2" id="KW-0560">Oxidoreductase</keyword>
<name>A0ABT9ENJ5_9SPHN</name>
<dbReference type="PANTHER" id="PTHR13887:SF14">
    <property type="entry name" value="DISULFIDE BOND FORMATION PROTEIN D"/>
    <property type="match status" value="1"/>
</dbReference>
<dbReference type="InterPro" id="IPR036249">
    <property type="entry name" value="Thioredoxin-like_sf"/>
</dbReference>
<accession>A0ABT9ENJ5</accession>
<dbReference type="RefSeq" id="WP_305174105.1">
    <property type="nucleotide sequence ID" value="NZ_JAUUDS010000009.1"/>
</dbReference>
<dbReference type="CDD" id="cd03023">
    <property type="entry name" value="DsbA_Com1_like"/>
    <property type="match status" value="1"/>
</dbReference>
<dbReference type="EMBL" id="JAUUDS010000009">
    <property type="protein sequence ID" value="MDP1028378.1"/>
    <property type="molecule type" value="Genomic_DNA"/>
</dbReference>
<sequence length="233" mass="24444">MRSWLVPAAAALLGGAIGAGAMLAYADTRGAGSGDVRTYLLTHPEVIPEAMQRLQQKEAGSVVAANRAAIVTPFGSAWAGNPRGDVTLVEYYDYNCGYCRASLPMIRQLIERDPKLKVVFRELPILAESSRSAARISLAAAAQGKFNAFHDALYAAGRVSDDSIAAAARTAGIDTAALPALAPRIDAEIARNMEVAAKLGVSGTPSWVVGDRVLSGALPIEELERAIAEARPS</sequence>
<keyword evidence="1 5" id="KW-0732">Signal</keyword>
<dbReference type="Pfam" id="PF01323">
    <property type="entry name" value="DSBA"/>
    <property type="match status" value="1"/>
</dbReference>
<reference evidence="7 8" key="1">
    <citation type="submission" date="2023-07" db="EMBL/GenBank/DDBJ databases">
        <authorList>
            <person name="Kim M.K."/>
        </authorList>
    </citation>
    <scope>NUCLEOTIDE SEQUENCE [LARGE SCALE GENOMIC DNA]</scope>
    <source>
        <strain evidence="7 8">KR1UV-12</strain>
    </source>
</reference>
<evidence type="ECO:0000256" key="1">
    <source>
        <dbReference type="ARBA" id="ARBA00022729"/>
    </source>
</evidence>
<evidence type="ECO:0000256" key="4">
    <source>
        <dbReference type="ARBA" id="ARBA00023284"/>
    </source>
</evidence>
<dbReference type="Proteomes" id="UP001230685">
    <property type="component" value="Unassembled WGS sequence"/>
</dbReference>
<gene>
    <name evidence="7" type="ORF">Q5H91_14230</name>
</gene>
<protein>
    <submittedName>
        <fullName evidence="7">DsbA family protein</fullName>
    </submittedName>
</protein>
<comment type="caution">
    <text evidence="7">The sequence shown here is derived from an EMBL/GenBank/DDBJ whole genome shotgun (WGS) entry which is preliminary data.</text>
</comment>
<dbReference type="SUPFAM" id="SSF52833">
    <property type="entry name" value="Thioredoxin-like"/>
    <property type="match status" value="1"/>
</dbReference>
<dbReference type="PROSITE" id="PS51352">
    <property type="entry name" value="THIOREDOXIN_2"/>
    <property type="match status" value="1"/>
</dbReference>
<dbReference type="Pfam" id="PF18312">
    <property type="entry name" value="ScsC_N"/>
    <property type="match status" value="1"/>
</dbReference>
<dbReference type="PANTHER" id="PTHR13887">
    <property type="entry name" value="GLUTATHIONE S-TRANSFERASE KAPPA"/>
    <property type="match status" value="1"/>
</dbReference>
<keyword evidence="3" id="KW-1015">Disulfide bond</keyword>
<dbReference type="InterPro" id="IPR013766">
    <property type="entry name" value="Thioredoxin_domain"/>
</dbReference>
<feature type="signal peptide" evidence="5">
    <location>
        <begin position="1"/>
        <end position="26"/>
    </location>
</feature>
<feature type="domain" description="Thioredoxin" evidence="6">
    <location>
        <begin position="63"/>
        <end position="232"/>
    </location>
</feature>
<evidence type="ECO:0000256" key="3">
    <source>
        <dbReference type="ARBA" id="ARBA00023157"/>
    </source>
</evidence>
<evidence type="ECO:0000313" key="7">
    <source>
        <dbReference type="EMBL" id="MDP1028378.1"/>
    </source>
</evidence>
<keyword evidence="4" id="KW-0676">Redox-active center</keyword>
<dbReference type="InterPro" id="IPR017937">
    <property type="entry name" value="Thioredoxin_CS"/>
</dbReference>